<organism evidence="1 2">
    <name type="scientific">Vigna unguiculata</name>
    <name type="common">Cowpea</name>
    <dbReference type="NCBI Taxonomy" id="3917"/>
    <lineage>
        <taxon>Eukaryota</taxon>
        <taxon>Viridiplantae</taxon>
        <taxon>Streptophyta</taxon>
        <taxon>Embryophyta</taxon>
        <taxon>Tracheophyta</taxon>
        <taxon>Spermatophyta</taxon>
        <taxon>Magnoliopsida</taxon>
        <taxon>eudicotyledons</taxon>
        <taxon>Gunneridae</taxon>
        <taxon>Pentapetalae</taxon>
        <taxon>rosids</taxon>
        <taxon>fabids</taxon>
        <taxon>Fabales</taxon>
        <taxon>Fabaceae</taxon>
        <taxon>Papilionoideae</taxon>
        <taxon>50 kb inversion clade</taxon>
        <taxon>NPAAA clade</taxon>
        <taxon>indigoferoid/millettioid clade</taxon>
        <taxon>Phaseoleae</taxon>
        <taxon>Vigna</taxon>
    </lineage>
</organism>
<dbReference type="AlphaFoldDB" id="A0A4D6LLG7"/>
<sequence length="273" mass="30281">MLGSAPNCERVKGPKGGWERTTEKWRWGIRVVALLWDPVVVECGGGGGGEDAVRFVVIADGWSSGCGWSWRVRNGREDAALIKEELSKSPILSKRIQENSQKPPDGLLVAARRHILIQCILGSYEEPPGGELRRILIQCILGSYEEPPGSELCVARRQFYALPGGTCMAARRLVHIREPYECKNISNKITIKRIDTLKGLTRQARASIPEGLQFGSALRLATREQHQVTLVWKKWFACLDVRGLQGFGDISKVSLLVFVELWLGTYPLSCGLG</sequence>
<proteinExistence type="predicted"/>
<dbReference type="EMBL" id="CP039348">
    <property type="protein sequence ID" value="QCD89298.1"/>
    <property type="molecule type" value="Genomic_DNA"/>
</dbReference>
<dbReference type="Proteomes" id="UP000501690">
    <property type="component" value="Linkage Group LG4"/>
</dbReference>
<reference evidence="1 2" key="1">
    <citation type="submission" date="2019-04" db="EMBL/GenBank/DDBJ databases">
        <title>An improved genome assembly and genetic linkage map for asparagus bean, Vigna unguiculata ssp. sesquipedialis.</title>
        <authorList>
            <person name="Xia Q."/>
            <person name="Zhang R."/>
            <person name="Dong Y."/>
        </authorList>
    </citation>
    <scope>NUCLEOTIDE SEQUENCE [LARGE SCALE GENOMIC DNA]</scope>
    <source>
        <tissue evidence="1">Leaf</tissue>
    </source>
</reference>
<keyword evidence="2" id="KW-1185">Reference proteome</keyword>
<evidence type="ECO:0000313" key="2">
    <source>
        <dbReference type="Proteomes" id="UP000501690"/>
    </source>
</evidence>
<accession>A0A4D6LLG7</accession>
<gene>
    <name evidence="1" type="ORF">DEO72_LG4g242</name>
</gene>
<protein>
    <submittedName>
        <fullName evidence="1">Uncharacterized protein</fullName>
    </submittedName>
</protein>
<name>A0A4D6LLG7_VIGUN</name>
<evidence type="ECO:0000313" key="1">
    <source>
        <dbReference type="EMBL" id="QCD89298.1"/>
    </source>
</evidence>